<dbReference type="EMBL" id="OIVN01003979">
    <property type="protein sequence ID" value="SPD14699.1"/>
    <property type="molecule type" value="Genomic_DNA"/>
</dbReference>
<reference evidence="2" key="1">
    <citation type="submission" date="2018-02" db="EMBL/GenBank/DDBJ databases">
        <authorList>
            <person name="Cohen D.B."/>
            <person name="Kent A.D."/>
        </authorList>
    </citation>
    <scope>NUCLEOTIDE SEQUENCE</scope>
</reference>
<sequence length="167" mass="19104">MGLETMREQRRFAMFNAPKQDMSDSSGDRLGLNKAERIQTKAEQGPWNQSRVRAGSHQCRGGKDRCRIGPTEPRQSPRRLTSKPRRCLMQPSREMAKIRLGDVEKIHDEAEKDQTEAEVAFDPHGCAEHAVCFLSYVEHALMSRNIIFCSWLILCNKLPSSLNFLMN</sequence>
<evidence type="ECO:0000313" key="2">
    <source>
        <dbReference type="EMBL" id="SPD14699.1"/>
    </source>
</evidence>
<dbReference type="AlphaFoldDB" id="A0A2N9HSR8"/>
<organism evidence="2">
    <name type="scientific">Fagus sylvatica</name>
    <name type="common">Beechnut</name>
    <dbReference type="NCBI Taxonomy" id="28930"/>
    <lineage>
        <taxon>Eukaryota</taxon>
        <taxon>Viridiplantae</taxon>
        <taxon>Streptophyta</taxon>
        <taxon>Embryophyta</taxon>
        <taxon>Tracheophyta</taxon>
        <taxon>Spermatophyta</taxon>
        <taxon>Magnoliopsida</taxon>
        <taxon>eudicotyledons</taxon>
        <taxon>Gunneridae</taxon>
        <taxon>Pentapetalae</taxon>
        <taxon>rosids</taxon>
        <taxon>fabids</taxon>
        <taxon>Fagales</taxon>
        <taxon>Fagaceae</taxon>
        <taxon>Fagus</taxon>
    </lineage>
</organism>
<evidence type="ECO:0000256" key="1">
    <source>
        <dbReference type="SAM" id="MobiDB-lite"/>
    </source>
</evidence>
<feature type="compositionally biased region" description="Basic and acidic residues" evidence="1">
    <location>
        <begin position="1"/>
        <end position="11"/>
    </location>
</feature>
<proteinExistence type="predicted"/>
<name>A0A2N9HSR8_FAGSY</name>
<protein>
    <submittedName>
        <fullName evidence="2">Uncharacterized protein</fullName>
    </submittedName>
</protein>
<feature type="region of interest" description="Disordered" evidence="1">
    <location>
        <begin position="1"/>
        <end position="83"/>
    </location>
</feature>
<gene>
    <name evidence="2" type="ORF">FSB_LOCUS42581</name>
</gene>
<accession>A0A2N9HSR8</accession>